<dbReference type="InterPro" id="IPR029063">
    <property type="entry name" value="SAM-dependent_MTases_sf"/>
</dbReference>
<dbReference type="Pfam" id="PF08241">
    <property type="entry name" value="Methyltransf_11"/>
    <property type="match status" value="1"/>
</dbReference>
<comment type="caution">
    <text evidence="3">The sequence shown here is derived from an EMBL/GenBank/DDBJ whole genome shotgun (WGS) entry which is preliminary data.</text>
</comment>
<reference evidence="3 4" key="1">
    <citation type="journal article" date="2024" name="G3 (Bethesda)">
        <title>Genome assembly of Hibiscus sabdariffa L. provides insights into metabolisms of medicinal natural products.</title>
        <authorList>
            <person name="Kim T."/>
        </authorList>
    </citation>
    <scope>NUCLEOTIDE SEQUENCE [LARGE SCALE GENOMIC DNA]</scope>
    <source>
        <strain evidence="3">TK-2024</strain>
        <tissue evidence="3">Old leaves</tissue>
    </source>
</reference>
<dbReference type="Pfam" id="PF25276">
    <property type="entry name" value="DUF7870"/>
    <property type="match status" value="1"/>
</dbReference>
<name>A0ABR2DLY6_9ROSI</name>
<feature type="domain" description="Methyltransferase type 11" evidence="1">
    <location>
        <begin position="268"/>
        <end position="307"/>
    </location>
</feature>
<dbReference type="PANTHER" id="PTHR47291">
    <property type="entry name" value="PEPTIDE UPSTREAM PROTEIN"/>
    <property type="match status" value="1"/>
</dbReference>
<gene>
    <name evidence="3" type="ORF">V6N12_014670</name>
</gene>
<organism evidence="3 4">
    <name type="scientific">Hibiscus sabdariffa</name>
    <name type="common">roselle</name>
    <dbReference type="NCBI Taxonomy" id="183260"/>
    <lineage>
        <taxon>Eukaryota</taxon>
        <taxon>Viridiplantae</taxon>
        <taxon>Streptophyta</taxon>
        <taxon>Embryophyta</taxon>
        <taxon>Tracheophyta</taxon>
        <taxon>Spermatophyta</taxon>
        <taxon>Magnoliopsida</taxon>
        <taxon>eudicotyledons</taxon>
        <taxon>Gunneridae</taxon>
        <taxon>Pentapetalae</taxon>
        <taxon>rosids</taxon>
        <taxon>malvids</taxon>
        <taxon>Malvales</taxon>
        <taxon>Malvaceae</taxon>
        <taxon>Malvoideae</taxon>
        <taxon>Hibiscus</taxon>
    </lineage>
</organism>
<dbReference type="Proteomes" id="UP001472677">
    <property type="component" value="Unassembled WGS sequence"/>
</dbReference>
<evidence type="ECO:0000313" key="4">
    <source>
        <dbReference type="Proteomes" id="UP001472677"/>
    </source>
</evidence>
<evidence type="ECO:0000259" key="1">
    <source>
        <dbReference type="Pfam" id="PF08241"/>
    </source>
</evidence>
<protein>
    <recommendedName>
        <fullName evidence="5">Methyltransferase type 11 domain-containing protein</fullName>
    </recommendedName>
</protein>
<proteinExistence type="predicted"/>
<dbReference type="SUPFAM" id="SSF53335">
    <property type="entry name" value="S-adenosyl-L-methionine-dependent methyltransferases"/>
    <property type="match status" value="1"/>
</dbReference>
<feature type="domain" description="DUF7870" evidence="2">
    <location>
        <begin position="398"/>
        <end position="548"/>
    </location>
</feature>
<dbReference type="EMBL" id="JBBPBM010000024">
    <property type="protein sequence ID" value="KAK8542060.1"/>
    <property type="molecule type" value="Genomic_DNA"/>
</dbReference>
<dbReference type="PANTHER" id="PTHR47291:SF1">
    <property type="entry name" value="PEPTIDE UPSTREAM PROTEIN"/>
    <property type="match status" value="1"/>
</dbReference>
<evidence type="ECO:0000313" key="3">
    <source>
        <dbReference type="EMBL" id="KAK8542060.1"/>
    </source>
</evidence>
<dbReference type="InterPro" id="IPR057192">
    <property type="entry name" value="DUF7870"/>
</dbReference>
<keyword evidence="4" id="KW-1185">Reference proteome</keyword>
<evidence type="ECO:0008006" key="5">
    <source>
        <dbReference type="Google" id="ProtNLM"/>
    </source>
</evidence>
<evidence type="ECO:0000259" key="2">
    <source>
        <dbReference type="Pfam" id="PF25276"/>
    </source>
</evidence>
<sequence>MSSSKVSSGHESRALGFVGGNVGRGSVNSTNRIGNSNPVFHAFDQDSKNGHDLLIGLNSGDAVTGCLERSLSDTQLLLWDLGMDELVVPLRRCSPGGSKTYSTGANLPIGTMGENGGNFASSEVEQKGSNEGRRVLLRAFMLAAALSIVPLLQMISGADPDILYTLSTSAGCGIGPGSSSSNMFPGNFLFSKVWGSFGSVECEQNMNLTTSVVKELMGKQMLNHTAKALCVGEGSMSAVMALRDLGFSDVTGVYRHPFFSLKHKRFVYELDYVDNSYDFVVSTDLDKVSAPAILVLEIERVLKPGGIGSMLVGPSGLDSTSLIRSATPVSSLLKASTVVHVDYVDNFTLIVFKKKLENTSFFEQYRLPADCPSMANTKDILDNIEPLLEDKPVGFGRGVAYLPKFVNISDKQRLVYIDIGAGEHLNSNVTDWFLPSYPVDRKAFDVYFVDHNTSVMPSYVNKEDEGFDFLLWVKETVQHADFVVLRMNAGAVELKMLSDLFESGTICFIDELFLHCSDRIENGGVVKGDCMDLFKALRRTGVYVHQWWGD</sequence>
<accession>A0ABR2DLY6</accession>
<dbReference type="InterPro" id="IPR013216">
    <property type="entry name" value="Methyltransf_11"/>
</dbReference>